<feature type="domain" description="Protein N-terminal glutamine amidohydrolase alpha beta roll" evidence="9">
    <location>
        <begin position="35"/>
        <end position="233"/>
    </location>
</feature>
<dbReference type="InterPro" id="IPR039733">
    <property type="entry name" value="NTAQ1"/>
</dbReference>
<dbReference type="Pfam" id="PF09764">
    <property type="entry name" value="Nt_Gln_amidase"/>
    <property type="match status" value="1"/>
</dbReference>
<evidence type="ECO:0000256" key="2">
    <source>
        <dbReference type="ARBA" id="ARBA00011245"/>
    </source>
</evidence>
<dbReference type="GO" id="GO:0008418">
    <property type="term" value="F:protein-N-terminal asparagine amidohydrolase activity"/>
    <property type="evidence" value="ECO:0007669"/>
    <property type="project" value="UniProtKB-UniRule"/>
</dbReference>
<keyword evidence="11" id="KW-1185">Reference proteome</keyword>
<comment type="similarity">
    <text evidence="1 8">Belongs to the NTAQ1 family.</text>
</comment>
<dbReference type="InterPro" id="IPR023128">
    <property type="entry name" value="Prot_N_Gln_amidohydro_ab_roll"/>
</dbReference>
<evidence type="ECO:0000256" key="8">
    <source>
        <dbReference type="RuleBase" id="RU367082"/>
    </source>
</evidence>
<dbReference type="InterPro" id="IPR037132">
    <property type="entry name" value="N_Gln_amidohydro_ab_roll_sf"/>
</dbReference>
<organism evidence="10 11">
    <name type="scientific">Pseudocohnilembus persalinus</name>
    <name type="common">Ciliate</name>
    <dbReference type="NCBI Taxonomy" id="266149"/>
    <lineage>
        <taxon>Eukaryota</taxon>
        <taxon>Sar</taxon>
        <taxon>Alveolata</taxon>
        <taxon>Ciliophora</taxon>
        <taxon>Intramacronucleata</taxon>
        <taxon>Oligohymenophorea</taxon>
        <taxon>Scuticociliatia</taxon>
        <taxon>Philasterida</taxon>
        <taxon>Pseudocohnilembidae</taxon>
        <taxon>Pseudocohnilembus</taxon>
    </lineage>
</organism>
<dbReference type="OMA" id="GWGTVYS"/>
<proteinExistence type="inferred from homology"/>
<gene>
    <name evidence="10" type="ORF">PPERSA_07161</name>
</gene>
<comment type="subunit">
    <text evidence="2 8">Monomer.</text>
</comment>
<dbReference type="PANTHER" id="PTHR13035">
    <property type="entry name" value="PROTEIN N-TERMINAL GLUTAMINE AMIDOHYDROLASE"/>
    <property type="match status" value="1"/>
</dbReference>
<evidence type="ECO:0000256" key="4">
    <source>
        <dbReference type="ARBA" id="ARBA00021247"/>
    </source>
</evidence>
<dbReference type="Proteomes" id="UP000054937">
    <property type="component" value="Unassembled WGS sequence"/>
</dbReference>
<comment type="function">
    <text evidence="8">Mediates the side-chain deamidation of N-terminal glutamine residues to glutamate, an important step in N-end rule pathway of protein degradation. Conversion of the resulting N-terminal glutamine to glutamate renders the protein susceptible to arginylation, polyubiquitination and degradation as specified by the N-end rule. Does not act on substrates with internal or C-terminal glutamine and does not act on non-glutamine residues in any position.</text>
</comment>
<dbReference type="GO" id="GO:0005634">
    <property type="term" value="C:nucleus"/>
    <property type="evidence" value="ECO:0007669"/>
    <property type="project" value="TreeGrafter"/>
</dbReference>
<comment type="catalytic activity">
    <reaction evidence="7 8">
        <text>N-terminal L-glutaminyl-[protein] + H2O = N-terminal L-glutamyl-[protein] + NH4(+)</text>
        <dbReference type="Rhea" id="RHEA:50680"/>
        <dbReference type="Rhea" id="RHEA-COMP:12668"/>
        <dbReference type="Rhea" id="RHEA-COMP:12777"/>
        <dbReference type="ChEBI" id="CHEBI:15377"/>
        <dbReference type="ChEBI" id="CHEBI:28938"/>
        <dbReference type="ChEBI" id="CHEBI:64721"/>
        <dbReference type="ChEBI" id="CHEBI:64722"/>
        <dbReference type="EC" id="3.5.1.122"/>
    </reaction>
</comment>
<evidence type="ECO:0000313" key="11">
    <source>
        <dbReference type="Proteomes" id="UP000054937"/>
    </source>
</evidence>
<dbReference type="PANTHER" id="PTHR13035:SF0">
    <property type="entry name" value="PROTEIN N-TERMINAL GLUTAMINE AMIDOHYDROLASE"/>
    <property type="match status" value="1"/>
</dbReference>
<dbReference type="EMBL" id="LDAU01000090">
    <property type="protein sequence ID" value="KRX06998.1"/>
    <property type="molecule type" value="Genomic_DNA"/>
</dbReference>
<evidence type="ECO:0000259" key="9">
    <source>
        <dbReference type="Pfam" id="PF09764"/>
    </source>
</evidence>
<dbReference type="AlphaFoldDB" id="A0A0V0QXN8"/>
<comment type="caution">
    <text evidence="10">The sequence shown here is derived from an EMBL/GenBank/DDBJ whole genome shotgun (WGS) entry which is preliminary data.</text>
</comment>
<dbReference type="OrthoDB" id="191192at2759"/>
<dbReference type="GO" id="GO:0005829">
    <property type="term" value="C:cytosol"/>
    <property type="evidence" value="ECO:0007669"/>
    <property type="project" value="TreeGrafter"/>
</dbReference>
<protein>
    <recommendedName>
        <fullName evidence="4 8">Protein N-terminal glutamine amidohydrolase</fullName>
        <ecNumber evidence="3 8">3.5.1.122</ecNumber>
    </recommendedName>
    <alternativeName>
        <fullName evidence="6 8">Protein NH2-terminal glutamine deamidase</fullName>
    </alternativeName>
</protein>
<evidence type="ECO:0000256" key="7">
    <source>
        <dbReference type="ARBA" id="ARBA00048768"/>
    </source>
</evidence>
<evidence type="ECO:0000313" key="10">
    <source>
        <dbReference type="EMBL" id="KRX06998.1"/>
    </source>
</evidence>
<evidence type="ECO:0000256" key="1">
    <source>
        <dbReference type="ARBA" id="ARBA00008985"/>
    </source>
</evidence>
<evidence type="ECO:0000256" key="6">
    <source>
        <dbReference type="ARBA" id="ARBA00029677"/>
    </source>
</evidence>
<evidence type="ECO:0000256" key="3">
    <source>
        <dbReference type="ARBA" id="ARBA00012718"/>
    </source>
</evidence>
<dbReference type="Gene3D" id="3.10.620.10">
    <property type="entry name" value="Protein N-terminal glutamine amidohydrolase, alpha beta roll"/>
    <property type="match status" value="1"/>
</dbReference>
<name>A0A0V0QXN8_PSEPJ</name>
<accession>A0A0V0QXN8</accession>
<dbReference type="InParanoid" id="A0A0V0QXN8"/>
<evidence type="ECO:0000256" key="5">
    <source>
        <dbReference type="ARBA" id="ARBA00022801"/>
    </source>
</evidence>
<dbReference type="EC" id="3.5.1.122" evidence="3 8"/>
<dbReference type="GO" id="GO:0070773">
    <property type="term" value="F:protein-N-terminal glutamine amidohydrolase activity"/>
    <property type="evidence" value="ECO:0007669"/>
    <property type="project" value="UniProtKB-UniRule"/>
</dbReference>
<reference evidence="10 11" key="1">
    <citation type="journal article" date="2015" name="Sci. Rep.">
        <title>Genome of the facultative scuticociliatosis pathogen Pseudocohnilembus persalinus provides insight into its virulence through horizontal gene transfer.</title>
        <authorList>
            <person name="Xiong J."/>
            <person name="Wang G."/>
            <person name="Cheng J."/>
            <person name="Tian M."/>
            <person name="Pan X."/>
            <person name="Warren A."/>
            <person name="Jiang C."/>
            <person name="Yuan D."/>
            <person name="Miao W."/>
        </authorList>
    </citation>
    <scope>NUCLEOTIDE SEQUENCE [LARGE SCALE GENOMIC DNA]</scope>
    <source>
        <strain evidence="10">36N120E</strain>
    </source>
</reference>
<keyword evidence="5 8" id="KW-0378">Hydrolase</keyword>
<sequence>MDFLKNAKSSIEGKFKQILANEPYKKLFDLKNSKYTSHYCEENVYKLCEQYQKIIENYQKEDNRAIENEGYAVFITNAEQKTLIKHQKLGNKEIDYLVIWDYHVVFVHKQTIQHPDKKIVQSFVYDFDSKLEHPVKFDEYFQKCLGFLKPIEYSESLFRLVPVDKFLNHFASDRSHMLIKNINLKQKQYMAPIPDYPNIVNKNGDKHNLYEYLDVNNYKIEYGLPFFTESQLFRYFQNKIINAQQSQQQHQNPMVM</sequence>